<keyword evidence="3" id="KW-0378">Hydrolase</keyword>
<dbReference type="GO" id="GO:0009036">
    <property type="term" value="F:type II site-specific deoxyribonuclease activity"/>
    <property type="evidence" value="ECO:0007669"/>
    <property type="project" value="InterPro"/>
</dbReference>
<keyword evidence="2" id="KW-0255">Endonuclease</keyword>
<name>A0A918ZMM8_9ACTN</name>
<dbReference type="InterPro" id="IPR037057">
    <property type="entry name" value="DNA_rep_MutH/T2_RE_sf"/>
</dbReference>
<sequence>MGAIIRKATDEIIATSRTRRWTLDQCNDQEKSYLGVNIENIVREEYQLNEGSAGMDFDVRGVDVDCKWSRNFGGWQIPPEAVGHICLLVHGDDVTGEMAVGLLRVREEILVGGNRDLKRTIQSPGGMSEVAWLVRRGDASLPENFLMSLRKQDRDAILAPRSGDARALELFKRCEGMIIHRHTIESIGQQVDDARRFRGETRRRLRAEGFEVLNGHWISNRERAWELGEIELTDKSQWVCLRTDGSSPARRAALEPARRAESLAYRKVFSEQIAAERRAKKRARKAAKAAASQEPTGLVAPDNDAEYAKRAVAQAESAAVDRGQQLFN</sequence>
<evidence type="ECO:0000313" key="6">
    <source>
        <dbReference type="Proteomes" id="UP000603227"/>
    </source>
</evidence>
<proteinExistence type="predicted"/>
<dbReference type="InterPro" id="IPR036388">
    <property type="entry name" value="WH-like_DNA-bd_sf"/>
</dbReference>
<dbReference type="RefSeq" id="WP_189787726.1">
    <property type="nucleotide sequence ID" value="NZ_BNAT01000052.1"/>
</dbReference>
<evidence type="ECO:0000256" key="1">
    <source>
        <dbReference type="ARBA" id="ARBA00022722"/>
    </source>
</evidence>
<protein>
    <recommendedName>
        <fullName evidence="4">Type II restriction enzyme NaeI domain-containing protein</fullName>
    </recommendedName>
</protein>
<dbReference type="InterPro" id="IPR011335">
    <property type="entry name" value="Restrct_endonuc-II-like"/>
</dbReference>
<dbReference type="GO" id="GO:0009307">
    <property type="term" value="P:DNA restriction-modification system"/>
    <property type="evidence" value="ECO:0007669"/>
    <property type="project" value="InterPro"/>
</dbReference>
<dbReference type="Proteomes" id="UP000603227">
    <property type="component" value="Unassembled WGS sequence"/>
</dbReference>
<dbReference type="InterPro" id="IPR015210">
    <property type="entry name" value="NaeI"/>
</dbReference>
<organism evidence="5 6">
    <name type="scientific">Streptomyces capitiformicae</name>
    <dbReference type="NCBI Taxonomy" id="2014920"/>
    <lineage>
        <taxon>Bacteria</taxon>
        <taxon>Bacillati</taxon>
        <taxon>Actinomycetota</taxon>
        <taxon>Actinomycetes</taxon>
        <taxon>Kitasatosporales</taxon>
        <taxon>Streptomycetaceae</taxon>
        <taxon>Streptomyces</taxon>
    </lineage>
</organism>
<dbReference type="Gene3D" id="1.10.10.10">
    <property type="entry name" value="Winged helix-like DNA-binding domain superfamily/Winged helix DNA-binding domain"/>
    <property type="match status" value="1"/>
</dbReference>
<dbReference type="EMBL" id="BNAT01000052">
    <property type="protein sequence ID" value="GHE61237.1"/>
    <property type="molecule type" value="Genomic_DNA"/>
</dbReference>
<keyword evidence="6" id="KW-1185">Reference proteome</keyword>
<reference evidence="5" key="1">
    <citation type="journal article" date="2014" name="Int. J. Syst. Evol. Microbiol.">
        <title>Complete genome sequence of Corynebacterium casei LMG S-19264T (=DSM 44701T), isolated from a smear-ripened cheese.</title>
        <authorList>
            <consortium name="US DOE Joint Genome Institute (JGI-PGF)"/>
            <person name="Walter F."/>
            <person name="Albersmeier A."/>
            <person name="Kalinowski J."/>
            <person name="Ruckert C."/>
        </authorList>
    </citation>
    <scope>NUCLEOTIDE SEQUENCE</scope>
    <source>
        <strain evidence="5">CGMCC 4.7403</strain>
    </source>
</reference>
<dbReference type="Gene3D" id="3.40.600.10">
    <property type="entry name" value="DNA mismatch repair MutH/Restriction endonuclease, type II"/>
    <property type="match status" value="1"/>
</dbReference>
<dbReference type="Pfam" id="PF09126">
    <property type="entry name" value="NaeI"/>
    <property type="match status" value="1"/>
</dbReference>
<dbReference type="GO" id="GO:0003677">
    <property type="term" value="F:DNA binding"/>
    <property type="evidence" value="ECO:0007669"/>
    <property type="project" value="InterPro"/>
</dbReference>
<dbReference type="CDD" id="cd22338">
    <property type="entry name" value="NaeI-like"/>
    <property type="match status" value="1"/>
</dbReference>
<comment type="caution">
    <text evidence="5">The sequence shown here is derived from an EMBL/GenBank/DDBJ whole genome shotgun (WGS) entry which is preliminary data.</text>
</comment>
<feature type="domain" description="Type II restriction enzyme NaeI" evidence="4">
    <location>
        <begin position="3"/>
        <end position="268"/>
    </location>
</feature>
<gene>
    <name evidence="5" type="ORF">GCM10017771_84380</name>
</gene>
<evidence type="ECO:0000259" key="4">
    <source>
        <dbReference type="Pfam" id="PF09126"/>
    </source>
</evidence>
<evidence type="ECO:0000256" key="2">
    <source>
        <dbReference type="ARBA" id="ARBA00022759"/>
    </source>
</evidence>
<evidence type="ECO:0000313" key="5">
    <source>
        <dbReference type="EMBL" id="GHE61237.1"/>
    </source>
</evidence>
<accession>A0A918ZMM8</accession>
<keyword evidence="1" id="KW-0540">Nuclease</keyword>
<dbReference type="AlphaFoldDB" id="A0A918ZMM8"/>
<evidence type="ECO:0000256" key="3">
    <source>
        <dbReference type="ARBA" id="ARBA00022801"/>
    </source>
</evidence>
<dbReference type="SUPFAM" id="SSF52980">
    <property type="entry name" value="Restriction endonuclease-like"/>
    <property type="match status" value="1"/>
</dbReference>
<reference evidence="5" key="2">
    <citation type="submission" date="2020-09" db="EMBL/GenBank/DDBJ databases">
        <authorList>
            <person name="Sun Q."/>
            <person name="Zhou Y."/>
        </authorList>
    </citation>
    <scope>NUCLEOTIDE SEQUENCE</scope>
    <source>
        <strain evidence="5">CGMCC 4.7403</strain>
    </source>
</reference>